<evidence type="ECO:0000313" key="1">
    <source>
        <dbReference type="EMBL" id="MDT0488715.1"/>
    </source>
</evidence>
<gene>
    <name evidence="1" type="ORF">RNB18_52700</name>
</gene>
<protein>
    <submittedName>
        <fullName evidence="1">Ring-hydroxylating oxygenase subunit alpha</fullName>
    </submittedName>
</protein>
<dbReference type="Proteomes" id="UP001183824">
    <property type="component" value="Unassembled WGS sequence"/>
</dbReference>
<name>A0ABU2VSZ1_9ACTN</name>
<dbReference type="Gene3D" id="3.90.380.10">
    <property type="entry name" value="Naphthalene 1,2-dioxygenase Alpha Subunit, Chain A, domain 1"/>
    <property type="match status" value="1"/>
</dbReference>
<accession>A0ABU2VSZ1</accession>
<dbReference type="SUPFAM" id="SSF55961">
    <property type="entry name" value="Bet v1-like"/>
    <property type="match status" value="1"/>
</dbReference>
<organism evidence="1 2">
    <name type="scientific">Streptomyces doebereineriae</name>
    <dbReference type="NCBI Taxonomy" id="3075528"/>
    <lineage>
        <taxon>Bacteria</taxon>
        <taxon>Bacillati</taxon>
        <taxon>Actinomycetota</taxon>
        <taxon>Actinomycetes</taxon>
        <taxon>Kitasatosporales</taxon>
        <taxon>Streptomycetaceae</taxon>
        <taxon>Streptomyces</taxon>
    </lineage>
</organism>
<feature type="non-terminal residue" evidence="1">
    <location>
        <position position="1"/>
    </location>
</feature>
<evidence type="ECO:0000313" key="2">
    <source>
        <dbReference type="Proteomes" id="UP001183824"/>
    </source>
</evidence>
<sequence length="112" mass="12050">MNVMFVEPQAPDRTIAYTTAVLIPGQDGLNERTLRRSEGAMGPAGFLIADDGEIGMRNQAGLAAELPEWLILARGVSDDITDETGIINRDKSAETPQRGFYSRWAAVVGGEA</sequence>
<comment type="caution">
    <text evidence="1">The sequence shown here is derived from an EMBL/GenBank/DDBJ whole genome shotgun (WGS) entry which is preliminary data.</text>
</comment>
<dbReference type="EMBL" id="JAVREZ010000443">
    <property type="protein sequence ID" value="MDT0488715.1"/>
    <property type="molecule type" value="Genomic_DNA"/>
</dbReference>
<reference evidence="2" key="1">
    <citation type="submission" date="2023-07" db="EMBL/GenBank/DDBJ databases">
        <title>30 novel species of actinomycetes from the DSMZ collection.</title>
        <authorList>
            <person name="Nouioui I."/>
        </authorList>
    </citation>
    <scope>NUCLEOTIDE SEQUENCE [LARGE SCALE GENOMIC DNA]</scope>
    <source>
        <strain evidence="2">DSM 41640</strain>
    </source>
</reference>
<proteinExistence type="predicted"/>
<keyword evidence="2" id="KW-1185">Reference proteome</keyword>